<keyword evidence="4" id="KW-1185">Reference proteome</keyword>
<reference evidence="3 4" key="2">
    <citation type="journal article" date="2017" name="Genome Biol.">
        <title>New reference genome sequences of hot pepper reveal the massive evolution of plant disease-resistance genes by retroduplication.</title>
        <authorList>
            <person name="Kim S."/>
            <person name="Park J."/>
            <person name="Yeom S.I."/>
            <person name="Kim Y.M."/>
            <person name="Seo E."/>
            <person name="Kim K.T."/>
            <person name="Kim M.S."/>
            <person name="Lee J.M."/>
            <person name="Cheong K."/>
            <person name="Shin H.S."/>
            <person name="Kim S.B."/>
            <person name="Han K."/>
            <person name="Lee J."/>
            <person name="Park M."/>
            <person name="Lee H.A."/>
            <person name="Lee H.Y."/>
            <person name="Lee Y."/>
            <person name="Oh S."/>
            <person name="Lee J.H."/>
            <person name="Choi E."/>
            <person name="Choi E."/>
            <person name="Lee S.E."/>
            <person name="Jeon J."/>
            <person name="Kim H."/>
            <person name="Choi G."/>
            <person name="Song H."/>
            <person name="Lee J."/>
            <person name="Lee S.C."/>
            <person name="Kwon J.K."/>
            <person name="Lee H.Y."/>
            <person name="Koo N."/>
            <person name="Hong Y."/>
            <person name="Kim R.W."/>
            <person name="Kang W.H."/>
            <person name="Huh J.H."/>
            <person name="Kang B.C."/>
            <person name="Yang T.J."/>
            <person name="Lee Y.H."/>
            <person name="Bennetzen J.L."/>
            <person name="Choi D."/>
        </authorList>
    </citation>
    <scope>NUCLEOTIDE SEQUENCE [LARGE SCALE GENOMIC DNA]</scope>
    <source>
        <strain evidence="4">cv. CM334</strain>
    </source>
</reference>
<proteinExistence type="predicted"/>
<dbReference type="Proteomes" id="UP000222542">
    <property type="component" value="Unassembled WGS sequence"/>
</dbReference>
<evidence type="ECO:0000313" key="3">
    <source>
        <dbReference type="EMBL" id="PHT81032.1"/>
    </source>
</evidence>
<sequence>MAMEATSYKINSGPEDDKEQAAEEEAEEDAGDMSKEDFVEEVMVKKEQNYVVGHEENVTVGENEISCGLSVGAKLDERLVQVEERLEKMETLLVDINEKLNCLVKMQDAKGSMDLRRPAKYMSSLWIGNGRSKRKHRAAELIRQSCKHRRLGKGDKAVVHPVALHDDCVENDQRKLDDEEPTI</sequence>
<dbReference type="Gramene" id="PHT81032">
    <property type="protein sequence ID" value="PHT81032"/>
    <property type="gene ID" value="T459_14047"/>
</dbReference>
<feature type="compositionally biased region" description="Acidic residues" evidence="2">
    <location>
        <begin position="14"/>
        <end position="31"/>
    </location>
</feature>
<gene>
    <name evidence="3" type="ORF">T459_14047</name>
</gene>
<feature type="region of interest" description="Disordered" evidence="2">
    <location>
        <begin position="1"/>
        <end position="35"/>
    </location>
</feature>
<dbReference type="AlphaFoldDB" id="A0A2G2ZGA6"/>
<feature type="coiled-coil region" evidence="1">
    <location>
        <begin position="72"/>
        <end position="99"/>
    </location>
</feature>
<organism evidence="3 4">
    <name type="scientific">Capsicum annuum</name>
    <name type="common">Capsicum pepper</name>
    <dbReference type="NCBI Taxonomy" id="4072"/>
    <lineage>
        <taxon>Eukaryota</taxon>
        <taxon>Viridiplantae</taxon>
        <taxon>Streptophyta</taxon>
        <taxon>Embryophyta</taxon>
        <taxon>Tracheophyta</taxon>
        <taxon>Spermatophyta</taxon>
        <taxon>Magnoliopsida</taxon>
        <taxon>eudicotyledons</taxon>
        <taxon>Gunneridae</taxon>
        <taxon>Pentapetalae</taxon>
        <taxon>asterids</taxon>
        <taxon>lamiids</taxon>
        <taxon>Solanales</taxon>
        <taxon>Solanaceae</taxon>
        <taxon>Solanoideae</taxon>
        <taxon>Capsiceae</taxon>
        <taxon>Capsicum</taxon>
    </lineage>
</organism>
<name>A0A2G2ZGA6_CAPAN</name>
<evidence type="ECO:0000256" key="2">
    <source>
        <dbReference type="SAM" id="MobiDB-lite"/>
    </source>
</evidence>
<evidence type="ECO:0000313" key="4">
    <source>
        <dbReference type="Proteomes" id="UP000222542"/>
    </source>
</evidence>
<comment type="caution">
    <text evidence="3">The sequence shown here is derived from an EMBL/GenBank/DDBJ whole genome shotgun (WGS) entry which is preliminary data.</text>
</comment>
<protein>
    <submittedName>
        <fullName evidence="3">Uncharacterized protein</fullName>
    </submittedName>
</protein>
<accession>A0A2G2ZGA6</accession>
<reference evidence="3 4" key="1">
    <citation type="journal article" date="2014" name="Nat. Genet.">
        <title>Genome sequence of the hot pepper provides insights into the evolution of pungency in Capsicum species.</title>
        <authorList>
            <person name="Kim S."/>
            <person name="Park M."/>
            <person name="Yeom S.I."/>
            <person name="Kim Y.M."/>
            <person name="Lee J.M."/>
            <person name="Lee H.A."/>
            <person name="Seo E."/>
            <person name="Choi J."/>
            <person name="Cheong K."/>
            <person name="Kim K.T."/>
            <person name="Jung K."/>
            <person name="Lee G.W."/>
            <person name="Oh S.K."/>
            <person name="Bae C."/>
            <person name="Kim S.B."/>
            <person name="Lee H.Y."/>
            <person name="Kim S.Y."/>
            <person name="Kim M.S."/>
            <person name="Kang B.C."/>
            <person name="Jo Y.D."/>
            <person name="Yang H.B."/>
            <person name="Jeong H.J."/>
            <person name="Kang W.H."/>
            <person name="Kwon J.K."/>
            <person name="Shin C."/>
            <person name="Lim J.Y."/>
            <person name="Park J.H."/>
            <person name="Huh J.H."/>
            <person name="Kim J.S."/>
            <person name="Kim B.D."/>
            <person name="Cohen O."/>
            <person name="Paran I."/>
            <person name="Suh M.C."/>
            <person name="Lee S.B."/>
            <person name="Kim Y.K."/>
            <person name="Shin Y."/>
            <person name="Noh S.J."/>
            <person name="Park J."/>
            <person name="Seo Y.S."/>
            <person name="Kwon S.Y."/>
            <person name="Kim H.A."/>
            <person name="Park J.M."/>
            <person name="Kim H.J."/>
            <person name="Choi S.B."/>
            <person name="Bosland P.W."/>
            <person name="Reeves G."/>
            <person name="Jo S.H."/>
            <person name="Lee B.W."/>
            <person name="Cho H.T."/>
            <person name="Choi H.S."/>
            <person name="Lee M.S."/>
            <person name="Yu Y."/>
            <person name="Do Choi Y."/>
            <person name="Park B.S."/>
            <person name="van Deynze A."/>
            <person name="Ashrafi H."/>
            <person name="Hill T."/>
            <person name="Kim W.T."/>
            <person name="Pai H.S."/>
            <person name="Ahn H.K."/>
            <person name="Yeam I."/>
            <person name="Giovannoni J.J."/>
            <person name="Rose J.K."/>
            <person name="Sorensen I."/>
            <person name="Lee S.J."/>
            <person name="Kim R.W."/>
            <person name="Choi I.Y."/>
            <person name="Choi B.S."/>
            <person name="Lim J.S."/>
            <person name="Lee Y.H."/>
            <person name="Choi D."/>
        </authorList>
    </citation>
    <scope>NUCLEOTIDE SEQUENCE [LARGE SCALE GENOMIC DNA]</scope>
    <source>
        <strain evidence="4">cv. CM334</strain>
    </source>
</reference>
<keyword evidence="1" id="KW-0175">Coiled coil</keyword>
<dbReference type="EMBL" id="AYRZ02000005">
    <property type="protein sequence ID" value="PHT81032.1"/>
    <property type="molecule type" value="Genomic_DNA"/>
</dbReference>
<evidence type="ECO:0000256" key="1">
    <source>
        <dbReference type="SAM" id="Coils"/>
    </source>
</evidence>